<proteinExistence type="predicted"/>
<sequence>MLQCQIQILFWIGTDQCDTDACGAVMLEVAELVALTQRGEYLLAHFDRLRGGNLRNGTQTFQQHHEFITTQTGNRIAFAQARLQSLGHLLQQQVSAGMTDGVVEIFEFIQIDKQQGRLALTTHTGGNRLLQTVKQETPIGKAGQVVIKSELANLFGGRIASGDVA</sequence>
<evidence type="ECO:0000313" key="1">
    <source>
        <dbReference type="EMBL" id="OIQ65351.1"/>
    </source>
</evidence>
<comment type="caution">
    <text evidence="1">The sequence shown here is derived from an EMBL/GenBank/DDBJ whole genome shotgun (WGS) entry which is preliminary data.</text>
</comment>
<protein>
    <submittedName>
        <fullName evidence="1">Uncharacterized protein</fullName>
    </submittedName>
</protein>
<dbReference type="AlphaFoldDB" id="A0A1J5PC17"/>
<organism evidence="1">
    <name type="scientific">mine drainage metagenome</name>
    <dbReference type="NCBI Taxonomy" id="410659"/>
    <lineage>
        <taxon>unclassified sequences</taxon>
        <taxon>metagenomes</taxon>
        <taxon>ecological metagenomes</taxon>
    </lineage>
</organism>
<gene>
    <name evidence="1" type="ORF">GALL_530920</name>
</gene>
<dbReference type="EMBL" id="MLJW01007399">
    <property type="protein sequence ID" value="OIQ65351.1"/>
    <property type="molecule type" value="Genomic_DNA"/>
</dbReference>
<accession>A0A1J5PC17</accession>
<reference evidence="1" key="1">
    <citation type="submission" date="2016-10" db="EMBL/GenBank/DDBJ databases">
        <title>Sequence of Gallionella enrichment culture.</title>
        <authorList>
            <person name="Poehlein A."/>
            <person name="Muehling M."/>
            <person name="Daniel R."/>
        </authorList>
    </citation>
    <scope>NUCLEOTIDE SEQUENCE</scope>
</reference>
<name>A0A1J5PC17_9ZZZZ</name>